<dbReference type="Pfam" id="PF00578">
    <property type="entry name" value="AhpC-TSA"/>
    <property type="match status" value="1"/>
</dbReference>
<keyword evidence="2" id="KW-0614">Plasmid</keyword>
<evidence type="ECO:0000313" key="2">
    <source>
        <dbReference type="EMBL" id="WFR98625.1"/>
    </source>
</evidence>
<reference evidence="2 3" key="1">
    <citation type="journal article" date="2018" name="Sci. Rep.">
        <title>Rhizobium tumorigenes sp. nov., a novel plant tumorigenic bacterium isolated from cane gall tumors on thornless blackberry.</title>
        <authorList>
            <person name="Kuzmanovi N."/>
            <person name="Smalla K."/>
            <person name="Gronow S."/>
            <person name="PuBawska J."/>
        </authorList>
    </citation>
    <scope>NUCLEOTIDE SEQUENCE [LARGE SCALE GENOMIC DNA]</scope>
    <source>
        <strain evidence="2 3">1078</strain>
    </source>
</reference>
<dbReference type="RefSeq" id="WP_279619570.1">
    <property type="nucleotide sequence ID" value="NZ_CP117258.1"/>
</dbReference>
<dbReference type="KEGG" id="rtu:PR017_25270"/>
<dbReference type="EMBL" id="CP117258">
    <property type="protein sequence ID" value="WFR98625.1"/>
    <property type="molecule type" value="Genomic_DNA"/>
</dbReference>
<keyword evidence="3" id="KW-1185">Reference proteome</keyword>
<dbReference type="GO" id="GO:0016209">
    <property type="term" value="F:antioxidant activity"/>
    <property type="evidence" value="ECO:0007669"/>
    <property type="project" value="InterPro"/>
</dbReference>
<reference evidence="3" key="2">
    <citation type="journal article" date="2023" name="MicrobiologyOpen">
        <title>Genomics of the tumorigenes clade of the family Rhizobiaceae and description of Rhizobium rhododendri sp. nov.</title>
        <authorList>
            <person name="Kuzmanovic N."/>
            <person name="diCenzo G.C."/>
            <person name="Bunk B."/>
            <person name="Sproeer C."/>
            <person name="Fruehling A."/>
            <person name="Neumann-Schaal M."/>
            <person name="Overmann J."/>
            <person name="Smalla K."/>
        </authorList>
    </citation>
    <scope>NUCLEOTIDE SEQUENCE [LARGE SCALE GENOMIC DNA]</scope>
    <source>
        <strain evidence="3">1078</strain>
        <plasmid evidence="3">unnamed1</plasmid>
    </source>
</reference>
<accession>A0AAF1KU18</accession>
<name>A0AAF1KU18_9HYPH</name>
<dbReference type="CDD" id="cd02970">
    <property type="entry name" value="PRX_like2"/>
    <property type="match status" value="1"/>
</dbReference>
<organism evidence="2 3">
    <name type="scientific">Rhizobium tumorigenes</name>
    <dbReference type="NCBI Taxonomy" id="2041385"/>
    <lineage>
        <taxon>Bacteria</taxon>
        <taxon>Pseudomonadati</taxon>
        <taxon>Pseudomonadota</taxon>
        <taxon>Alphaproteobacteria</taxon>
        <taxon>Hyphomicrobiales</taxon>
        <taxon>Rhizobiaceae</taxon>
        <taxon>Rhizobium/Agrobacterium group</taxon>
        <taxon>Rhizobium</taxon>
    </lineage>
</organism>
<proteinExistence type="predicted"/>
<dbReference type="Proteomes" id="UP000249499">
    <property type="component" value="Plasmid unnamed1"/>
</dbReference>
<feature type="domain" description="Thioredoxin" evidence="1">
    <location>
        <begin position="41"/>
        <end position="214"/>
    </location>
</feature>
<gene>
    <name evidence="2" type="ORF">PR017_25270</name>
</gene>
<dbReference type="AlphaFoldDB" id="A0AAF1KU18"/>
<geneLocation type="plasmid" evidence="2 3">
    <name>unnamed1</name>
</geneLocation>
<evidence type="ECO:0000313" key="3">
    <source>
        <dbReference type="Proteomes" id="UP000249499"/>
    </source>
</evidence>
<dbReference type="SUPFAM" id="SSF52833">
    <property type="entry name" value="Thioredoxin-like"/>
    <property type="match status" value="1"/>
</dbReference>
<dbReference type="GO" id="GO:0016491">
    <property type="term" value="F:oxidoreductase activity"/>
    <property type="evidence" value="ECO:0007669"/>
    <property type="project" value="InterPro"/>
</dbReference>
<sequence>MTKPPSLFEKLDALKNASSWRGLYDEFVERLRILNVGAQAPRQGDRFPDIVLPDHLGRHRTLDSLLRQGPLVLSFIRGGWCPYCASELQGRHAALPSLENAGGKLAIVSGELQGRSRLLADKVGSGAIALCDVDHGLALQLGLAFHLGPKMFAAYEGYGVDFNDLYGGIAGILPVPATFVIGQDRTIEFAYAEPDFRLRAEPEDVVDIVASLRG</sequence>
<dbReference type="InterPro" id="IPR013766">
    <property type="entry name" value="Thioredoxin_domain"/>
</dbReference>
<dbReference type="Gene3D" id="3.40.30.10">
    <property type="entry name" value="Glutaredoxin"/>
    <property type="match status" value="1"/>
</dbReference>
<dbReference type="InterPro" id="IPR000866">
    <property type="entry name" value="AhpC/TSA"/>
</dbReference>
<dbReference type="PROSITE" id="PS51352">
    <property type="entry name" value="THIOREDOXIN_2"/>
    <property type="match status" value="1"/>
</dbReference>
<dbReference type="InterPro" id="IPR036249">
    <property type="entry name" value="Thioredoxin-like_sf"/>
</dbReference>
<evidence type="ECO:0000259" key="1">
    <source>
        <dbReference type="PROSITE" id="PS51352"/>
    </source>
</evidence>
<protein>
    <submittedName>
        <fullName evidence="2">Peroxiredoxin-like family protein</fullName>
    </submittedName>
</protein>